<comment type="caution">
    <text evidence="3">The sequence shown here is derived from an EMBL/GenBank/DDBJ whole genome shotgun (WGS) entry which is preliminary data.</text>
</comment>
<dbReference type="SMART" id="SM00858">
    <property type="entry name" value="SAF"/>
    <property type="match status" value="1"/>
</dbReference>
<dbReference type="AlphaFoldDB" id="A0A9D2A9H6"/>
<proteinExistence type="predicted"/>
<reference evidence="3" key="1">
    <citation type="journal article" date="2021" name="PeerJ">
        <title>Extensive microbial diversity within the chicken gut microbiome revealed by metagenomics and culture.</title>
        <authorList>
            <person name="Gilroy R."/>
            <person name="Ravi A."/>
            <person name="Getino M."/>
            <person name="Pursley I."/>
            <person name="Horton D.L."/>
            <person name="Alikhan N.F."/>
            <person name="Baker D."/>
            <person name="Gharbi K."/>
            <person name="Hall N."/>
            <person name="Watson M."/>
            <person name="Adriaenssens E.M."/>
            <person name="Foster-Nyarko E."/>
            <person name="Jarju S."/>
            <person name="Secka A."/>
            <person name="Antonio M."/>
            <person name="Oren A."/>
            <person name="Chaudhuri R.R."/>
            <person name="La Ragione R."/>
            <person name="Hildebrand F."/>
            <person name="Pallen M.J."/>
        </authorList>
    </citation>
    <scope>NUCLEOTIDE SEQUENCE</scope>
    <source>
        <strain evidence="3">ChiHejej3B27-3195</strain>
    </source>
</reference>
<dbReference type="InterPro" id="IPR013974">
    <property type="entry name" value="SAF"/>
</dbReference>
<organism evidence="3 4">
    <name type="scientific">Candidatus Nesterenkonia stercoripullorum</name>
    <dbReference type="NCBI Taxonomy" id="2838701"/>
    <lineage>
        <taxon>Bacteria</taxon>
        <taxon>Bacillati</taxon>
        <taxon>Actinomycetota</taxon>
        <taxon>Actinomycetes</taxon>
        <taxon>Micrococcales</taxon>
        <taxon>Micrococcaceae</taxon>
        <taxon>Nesterenkonia</taxon>
    </lineage>
</organism>
<feature type="region of interest" description="Disordered" evidence="1">
    <location>
        <begin position="1"/>
        <end position="66"/>
    </location>
</feature>
<reference evidence="3" key="2">
    <citation type="submission" date="2021-04" db="EMBL/GenBank/DDBJ databases">
        <authorList>
            <person name="Gilroy R."/>
        </authorList>
    </citation>
    <scope>NUCLEOTIDE SEQUENCE</scope>
    <source>
        <strain evidence="3">ChiHejej3B27-3195</strain>
    </source>
</reference>
<protein>
    <recommendedName>
        <fullName evidence="2">SAF domain-containing protein</fullName>
    </recommendedName>
</protein>
<sequence>MSKHTKAAAGQSGTSPRGQGVDATARRESVEFGRPAPRSQPGSPGSESRRALGKPPRVTRRPLRRRLQRARIPSAIALAIAAGGLTAYNSLGSTVDRVPAVRLTTDIGAGEVLTAESVEVAEVDVAAVPETHSGDPGRYIGQTMSAPLPRGAVVHESQLLGPGLLTGRDAGTVAVPVRPADTAIVGLLAPGQHVDVLASA</sequence>
<feature type="domain" description="SAF" evidence="2">
    <location>
        <begin position="98"/>
        <end position="160"/>
    </location>
</feature>
<dbReference type="Pfam" id="PF08666">
    <property type="entry name" value="SAF"/>
    <property type="match status" value="1"/>
</dbReference>
<feature type="compositionally biased region" description="Basic residues" evidence="1">
    <location>
        <begin position="57"/>
        <end position="66"/>
    </location>
</feature>
<dbReference type="EMBL" id="DXGD01000459">
    <property type="protein sequence ID" value="HIX00925.1"/>
    <property type="molecule type" value="Genomic_DNA"/>
</dbReference>
<evidence type="ECO:0000313" key="3">
    <source>
        <dbReference type="EMBL" id="HIX00925.1"/>
    </source>
</evidence>
<accession>A0A9D2A9H6</accession>
<dbReference type="Proteomes" id="UP000824151">
    <property type="component" value="Unassembled WGS sequence"/>
</dbReference>
<name>A0A9D2A9H6_9MICC</name>
<evidence type="ECO:0000313" key="4">
    <source>
        <dbReference type="Proteomes" id="UP000824151"/>
    </source>
</evidence>
<gene>
    <name evidence="3" type="ORF">H9871_12380</name>
</gene>
<evidence type="ECO:0000259" key="2">
    <source>
        <dbReference type="SMART" id="SM00858"/>
    </source>
</evidence>
<feature type="non-terminal residue" evidence="3">
    <location>
        <position position="200"/>
    </location>
</feature>
<dbReference type="CDD" id="cd11614">
    <property type="entry name" value="SAF_CpaB_FlgA_like"/>
    <property type="match status" value="1"/>
</dbReference>
<evidence type="ECO:0000256" key="1">
    <source>
        <dbReference type="SAM" id="MobiDB-lite"/>
    </source>
</evidence>